<dbReference type="PROSITE" id="PS00108">
    <property type="entry name" value="PROTEIN_KINASE_ST"/>
    <property type="match status" value="1"/>
</dbReference>
<proteinExistence type="predicted"/>
<evidence type="ECO:0000256" key="6">
    <source>
        <dbReference type="ARBA" id="ARBA00022777"/>
    </source>
</evidence>
<feature type="region of interest" description="Disordered" evidence="11">
    <location>
        <begin position="724"/>
        <end position="795"/>
    </location>
</feature>
<evidence type="ECO:0000313" key="14">
    <source>
        <dbReference type="Proteomes" id="UP000191024"/>
    </source>
</evidence>
<keyword evidence="14" id="KW-1185">Reference proteome</keyword>
<dbReference type="CDD" id="cd14008">
    <property type="entry name" value="STKc_LKB1_CaMKK"/>
    <property type="match status" value="1"/>
</dbReference>
<dbReference type="GO" id="GO:0042149">
    <property type="term" value="P:cellular response to glucose starvation"/>
    <property type="evidence" value="ECO:0007669"/>
    <property type="project" value="UniProtKB-ARBA"/>
</dbReference>
<feature type="compositionally biased region" description="Polar residues" evidence="11">
    <location>
        <begin position="768"/>
        <end position="784"/>
    </location>
</feature>
<evidence type="ECO:0000256" key="8">
    <source>
        <dbReference type="ARBA" id="ARBA00047899"/>
    </source>
</evidence>
<sequence length="1118" mass="123975">MSEVSGEPRKLDIPPNIQLELEVFDNEGRNLVKAVPSRSYESSAGSSTDSLNLLLEQQRQKQLNHPMHQNHISLPARPSLSRVKETNKISLEYDPISKRKVLNTYEIIRELGHGQHGKVKLAKDLVTKQLVAIKIVDRHGGKRNRFTFKKNTDDNKIKREIAIMKKCHHEHVVKLIEVLDDLTSRKIYLVLEYCAKGEVKWCHGDQMETEARGPPLLTFQRTREIFRGVVLGLEYLHYQGIIHRDIKPANLLISEDGVVKISDFGVSLAASTGEGGNENIDELELAKTAGTPAFFAPEICLGHEAADKFPPPKNQTKQDESIISFKIDIWALGVTLHCLLFGMLPFISDFELDLFMKIINEPLEFKSFHEMNSNDVSKISSAKEYNFAKDLLTQLLVKNPYERMSIPEIKSHPFVRWDFDHHKEDTRLTTSRENEQRIFETTLGRDYKQISISPHELNNAVCGIGNKVGRSFVDEVGLGKNFRGLNLNPHKFCSKSNNLDDSTGVLEDTQPGNGDRAGIDRCNSSSGQFILSESPIVNSKGQYEISPELSAREIFQQELEKFDKKRDPDSIVSLPVNSSFASLDSLYIDSYAGFKGKSEQQISPEMPSSYGRNGAFARQPMLAHNSDRRMNSKINANKTFGQNRRVISPANLNYGTLSLNSRISDRRPHNASALPLIENQHKDDGSEASFGAKGANSGMKFPVDCGEERAPSDQHPEVLANITSHEKDSLGKYSPEHKGRAQERVGGGLAKRDQTMHEVQKQSDSREGSSSCYDEISSRSVMTESSDSRFSGSSCSDADSLPFEFGVDSEHGSVLSIRDFELPGFARPSFSRTSSSQSEEDLDDELVLNVGNNGHFRRQGSSSSACSSNRTNRSKVANARRAHIPDMKPNTIAADASGVTFNPSYTNSSSTLTPIFQKAESRSTINGSVLGSSNLYLNDKIDAGVDVPEDVLNLIPEANGHQNSHTSLTVNPGNSFCGPTGWQSPSRLSKSPKAEPFMLSSSRVMTPTLSTNPSQVVNVNLGRDSHVTSKNLLKSVLTSAGSSRRTSVAVPQRYPESRATGTNFYVNHYDDGAFIKHESSSPRVSRKEDRDRDYGGRYRSKSVSVGLLKDDRSKSGSP</sequence>
<dbReference type="GO" id="GO:0007165">
    <property type="term" value="P:signal transduction"/>
    <property type="evidence" value="ECO:0007669"/>
    <property type="project" value="TreeGrafter"/>
</dbReference>
<dbReference type="OrthoDB" id="68483at2759"/>
<name>A0A1G4JCA6_9SACH</name>
<evidence type="ECO:0000256" key="4">
    <source>
        <dbReference type="ARBA" id="ARBA00022679"/>
    </source>
</evidence>
<dbReference type="GO" id="GO:0005737">
    <property type="term" value="C:cytoplasm"/>
    <property type="evidence" value="ECO:0007669"/>
    <property type="project" value="UniProtKB-ARBA"/>
</dbReference>
<feature type="domain" description="Protein kinase" evidence="12">
    <location>
        <begin position="105"/>
        <end position="415"/>
    </location>
</feature>
<keyword evidence="7 10" id="KW-0067">ATP-binding</keyword>
<evidence type="ECO:0000256" key="5">
    <source>
        <dbReference type="ARBA" id="ARBA00022741"/>
    </source>
</evidence>
<keyword evidence="6" id="KW-0418">Kinase</keyword>
<comment type="catalytic activity">
    <reaction evidence="9">
        <text>L-seryl-[protein] + ATP = O-phospho-L-seryl-[protein] + ADP + H(+)</text>
        <dbReference type="Rhea" id="RHEA:17989"/>
        <dbReference type="Rhea" id="RHEA-COMP:9863"/>
        <dbReference type="Rhea" id="RHEA-COMP:11604"/>
        <dbReference type="ChEBI" id="CHEBI:15378"/>
        <dbReference type="ChEBI" id="CHEBI:29999"/>
        <dbReference type="ChEBI" id="CHEBI:30616"/>
        <dbReference type="ChEBI" id="CHEBI:83421"/>
        <dbReference type="ChEBI" id="CHEBI:456216"/>
        <dbReference type="EC" id="2.7.11.1"/>
    </reaction>
</comment>
<evidence type="ECO:0000256" key="10">
    <source>
        <dbReference type="PROSITE-ProRule" id="PRU10141"/>
    </source>
</evidence>
<dbReference type="STRING" id="1230905.A0A1G4JCA6"/>
<dbReference type="SMART" id="SM00220">
    <property type="entry name" value="S_TKc"/>
    <property type="match status" value="1"/>
</dbReference>
<dbReference type="GO" id="GO:0004674">
    <property type="term" value="F:protein serine/threonine kinase activity"/>
    <property type="evidence" value="ECO:0007669"/>
    <property type="project" value="UniProtKB-KW"/>
</dbReference>
<protein>
    <recommendedName>
        <fullName evidence="1">non-specific serine/threonine protein kinase</fullName>
        <ecNumber evidence="1">2.7.11.1</ecNumber>
    </recommendedName>
</protein>
<dbReference type="GO" id="GO:1900180">
    <property type="term" value="P:regulation of protein localization to nucleus"/>
    <property type="evidence" value="ECO:0007669"/>
    <property type="project" value="UniProtKB-ARBA"/>
</dbReference>
<evidence type="ECO:0000256" key="9">
    <source>
        <dbReference type="ARBA" id="ARBA00048679"/>
    </source>
</evidence>
<evidence type="ECO:0000256" key="7">
    <source>
        <dbReference type="ARBA" id="ARBA00022840"/>
    </source>
</evidence>
<accession>A0A1G4JCA6</accession>
<dbReference type="Gene3D" id="1.10.510.10">
    <property type="entry name" value="Transferase(Phosphotransferase) domain 1"/>
    <property type="match status" value="1"/>
</dbReference>
<dbReference type="PANTHER" id="PTHR43895">
    <property type="entry name" value="CALCIUM/CALMODULIN-DEPENDENT PROTEIN KINASE KINASE-RELATED"/>
    <property type="match status" value="1"/>
</dbReference>
<keyword evidence="5 10" id="KW-0547">Nucleotide-binding</keyword>
<dbReference type="Proteomes" id="UP000191024">
    <property type="component" value="Chromosome D"/>
</dbReference>
<feature type="binding site" evidence="10">
    <location>
        <position position="134"/>
    </location>
    <ligand>
        <name>ATP</name>
        <dbReference type="ChEBI" id="CHEBI:30616"/>
    </ligand>
</feature>
<dbReference type="Pfam" id="PF00069">
    <property type="entry name" value="Pkinase"/>
    <property type="match status" value="1"/>
</dbReference>
<keyword evidence="3" id="KW-0597">Phosphoprotein</keyword>
<gene>
    <name evidence="13" type="ORF">LAMI_0D07250G</name>
</gene>
<dbReference type="InterPro" id="IPR008271">
    <property type="entry name" value="Ser/Thr_kinase_AS"/>
</dbReference>
<evidence type="ECO:0000256" key="1">
    <source>
        <dbReference type="ARBA" id="ARBA00012513"/>
    </source>
</evidence>
<dbReference type="PROSITE" id="PS50011">
    <property type="entry name" value="PROTEIN_KINASE_DOM"/>
    <property type="match status" value="1"/>
</dbReference>
<evidence type="ECO:0000313" key="13">
    <source>
        <dbReference type="EMBL" id="SCU87729.1"/>
    </source>
</evidence>
<feature type="compositionally biased region" description="Basic and acidic residues" evidence="11">
    <location>
        <begin position="1108"/>
        <end position="1118"/>
    </location>
</feature>
<keyword evidence="2" id="KW-0723">Serine/threonine-protein kinase</keyword>
<evidence type="ECO:0000256" key="3">
    <source>
        <dbReference type="ARBA" id="ARBA00022553"/>
    </source>
</evidence>
<evidence type="ECO:0000256" key="2">
    <source>
        <dbReference type="ARBA" id="ARBA00022527"/>
    </source>
</evidence>
<dbReference type="AlphaFoldDB" id="A0A1G4JCA6"/>
<dbReference type="InterPro" id="IPR011009">
    <property type="entry name" value="Kinase-like_dom_sf"/>
</dbReference>
<dbReference type="FunFam" id="1.10.510.10:FF:000829">
    <property type="entry name" value="Serine/threonine-protein kinase TOS3"/>
    <property type="match status" value="1"/>
</dbReference>
<evidence type="ECO:0000256" key="11">
    <source>
        <dbReference type="SAM" id="MobiDB-lite"/>
    </source>
</evidence>
<dbReference type="InterPro" id="IPR017441">
    <property type="entry name" value="Protein_kinase_ATP_BS"/>
</dbReference>
<dbReference type="PROSITE" id="PS00107">
    <property type="entry name" value="PROTEIN_KINASE_ATP"/>
    <property type="match status" value="1"/>
</dbReference>
<dbReference type="SUPFAM" id="SSF56112">
    <property type="entry name" value="Protein kinase-like (PK-like)"/>
    <property type="match status" value="1"/>
</dbReference>
<dbReference type="EC" id="2.7.11.1" evidence="1"/>
<feature type="compositionally biased region" description="Basic and acidic residues" evidence="11">
    <location>
        <begin position="1077"/>
        <end position="1096"/>
    </location>
</feature>
<dbReference type="GO" id="GO:0005524">
    <property type="term" value="F:ATP binding"/>
    <property type="evidence" value="ECO:0007669"/>
    <property type="project" value="UniProtKB-UniRule"/>
</dbReference>
<keyword evidence="4" id="KW-0808">Transferase</keyword>
<dbReference type="PANTHER" id="PTHR43895:SF152">
    <property type="entry name" value="SERINE_THREONINE-PROTEIN KINASE TOS3"/>
    <property type="match status" value="1"/>
</dbReference>
<dbReference type="FunFam" id="3.30.200.20:FF:000206">
    <property type="entry name" value="Serine/threonine-protein kinase Ssp1"/>
    <property type="match status" value="1"/>
</dbReference>
<feature type="compositionally biased region" description="Basic and acidic residues" evidence="11">
    <location>
        <begin position="750"/>
        <end position="767"/>
    </location>
</feature>
<feature type="compositionally biased region" description="Basic and acidic residues" evidence="11">
    <location>
        <begin position="724"/>
        <end position="743"/>
    </location>
</feature>
<dbReference type="InterPro" id="IPR000719">
    <property type="entry name" value="Prot_kinase_dom"/>
</dbReference>
<dbReference type="GO" id="GO:0001558">
    <property type="term" value="P:regulation of cell growth"/>
    <property type="evidence" value="ECO:0007669"/>
    <property type="project" value="UniProtKB-ARBA"/>
</dbReference>
<comment type="catalytic activity">
    <reaction evidence="8">
        <text>L-threonyl-[protein] + ATP = O-phospho-L-threonyl-[protein] + ADP + H(+)</text>
        <dbReference type="Rhea" id="RHEA:46608"/>
        <dbReference type="Rhea" id="RHEA-COMP:11060"/>
        <dbReference type="Rhea" id="RHEA-COMP:11605"/>
        <dbReference type="ChEBI" id="CHEBI:15378"/>
        <dbReference type="ChEBI" id="CHEBI:30013"/>
        <dbReference type="ChEBI" id="CHEBI:30616"/>
        <dbReference type="ChEBI" id="CHEBI:61977"/>
        <dbReference type="ChEBI" id="CHEBI:456216"/>
        <dbReference type="EC" id="2.7.11.1"/>
    </reaction>
</comment>
<evidence type="ECO:0000259" key="12">
    <source>
        <dbReference type="PROSITE" id="PS50011"/>
    </source>
</evidence>
<dbReference type="EMBL" id="LT598463">
    <property type="protein sequence ID" value="SCU87729.1"/>
    <property type="molecule type" value="Genomic_DNA"/>
</dbReference>
<organism evidence="13 14">
    <name type="scientific">Lachancea mirantina</name>
    <dbReference type="NCBI Taxonomy" id="1230905"/>
    <lineage>
        <taxon>Eukaryota</taxon>
        <taxon>Fungi</taxon>
        <taxon>Dikarya</taxon>
        <taxon>Ascomycota</taxon>
        <taxon>Saccharomycotina</taxon>
        <taxon>Saccharomycetes</taxon>
        <taxon>Saccharomycetales</taxon>
        <taxon>Saccharomycetaceae</taxon>
        <taxon>Lachancea</taxon>
    </lineage>
</organism>
<feature type="region of interest" description="Disordered" evidence="11">
    <location>
        <begin position="1077"/>
        <end position="1118"/>
    </location>
</feature>
<reference evidence="13 14" key="1">
    <citation type="submission" date="2016-03" db="EMBL/GenBank/DDBJ databases">
        <authorList>
            <person name="Devillers H."/>
        </authorList>
    </citation>
    <scope>NUCLEOTIDE SEQUENCE [LARGE SCALE GENOMIC DNA]</scope>
    <source>
        <strain evidence="13">CBS 11717</strain>
    </source>
</reference>